<dbReference type="SUPFAM" id="SSF55781">
    <property type="entry name" value="GAF domain-like"/>
    <property type="match status" value="1"/>
</dbReference>
<comment type="subcellular location">
    <subcellularLocation>
        <location evidence="1">Cell envelope</location>
    </subcellularLocation>
</comment>
<feature type="coiled-coil region" evidence="3">
    <location>
        <begin position="450"/>
        <end position="477"/>
    </location>
</feature>
<evidence type="ECO:0000256" key="3">
    <source>
        <dbReference type="SAM" id="Coils"/>
    </source>
</evidence>
<feature type="domain" description="GAF" evidence="5">
    <location>
        <begin position="178"/>
        <end position="327"/>
    </location>
</feature>
<dbReference type="SUPFAM" id="SSF111369">
    <property type="entry name" value="HlyD-like secretion proteins"/>
    <property type="match status" value="1"/>
</dbReference>
<dbReference type="Pfam" id="PF01590">
    <property type="entry name" value="GAF"/>
    <property type="match status" value="1"/>
</dbReference>
<dbReference type="PANTHER" id="PTHR32347">
    <property type="entry name" value="EFFLUX SYSTEM COMPONENT YKNX-RELATED"/>
    <property type="match status" value="1"/>
</dbReference>
<keyword evidence="4" id="KW-0472">Membrane</keyword>
<dbReference type="InterPro" id="IPR029016">
    <property type="entry name" value="GAF-like_dom_sf"/>
</dbReference>
<dbReference type="AlphaFoldDB" id="A0A7Y8C1R2"/>
<reference evidence="6 7" key="1">
    <citation type="submission" date="2020-04" db="EMBL/GenBank/DDBJ databases">
        <title>Molecular characterization of pseudomonads from Agaricus bisporus reveal novel blotch 2 pathogens in Western Europe.</title>
        <authorList>
            <person name="Taparia T."/>
            <person name="Krijger M."/>
            <person name="Haynes E."/>
            <person name="Elpinstone J.G."/>
            <person name="Noble R."/>
            <person name="Van Der Wolf J."/>
        </authorList>
    </citation>
    <scope>NUCLEOTIDE SEQUENCE [LARGE SCALE GENOMIC DNA]</scope>
    <source>
        <strain evidence="6 7">H7001</strain>
    </source>
</reference>
<keyword evidence="2 3" id="KW-0175">Coiled coil</keyword>
<evidence type="ECO:0000256" key="1">
    <source>
        <dbReference type="ARBA" id="ARBA00004196"/>
    </source>
</evidence>
<gene>
    <name evidence="6" type="ORF">HX882_07915</name>
</gene>
<evidence type="ECO:0000256" key="4">
    <source>
        <dbReference type="SAM" id="Phobius"/>
    </source>
</evidence>
<dbReference type="EMBL" id="JACAQB010000004">
    <property type="protein sequence ID" value="NWB95809.1"/>
    <property type="molecule type" value="Genomic_DNA"/>
</dbReference>
<protein>
    <submittedName>
        <fullName evidence="6">HlyD family efflux transporter periplasmic adaptor subunit</fullName>
    </submittedName>
</protein>
<accession>A0A7Y8C1R2</accession>
<dbReference type="Gene3D" id="2.40.30.170">
    <property type="match status" value="1"/>
</dbReference>
<dbReference type="RefSeq" id="WP_177101120.1">
    <property type="nucleotide sequence ID" value="NZ_JACAQB010000004.1"/>
</dbReference>
<evidence type="ECO:0000313" key="7">
    <source>
        <dbReference type="Proteomes" id="UP000539985"/>
    </source>
</evidence>
<organism evidence="6 7">
    <name type="scientific">Pseudomonas gingeri</name>
    <dbReference type="NCBI Taxonomy" id="117681"/>
    <lineage>
        <taxon>Bacteria</taxon>
        <taxon>Pseudomonadati</taxon>
        <taxon>Pseudomonadota</taxon>
        <taxon>Gammaproteobacteria</taxon>
        <taxon>Pseudomonadales</taxon>
        <taxon>Pseudomonadaceae</taxon>
        <taxon>Pseudomonas</taxon>
    </lineage>
</organism>
<comment type="caution">
    <text evidence="6">The sequence shown here is derived from an EMBL/GenBank/DDBJ whole genome shotgun (WGS) entry which is preliminary data.</text>
</comment>
<proteinExistence type="predicted"/>
<dbReference type="Gene3D" id="3.30.450.40">
    <property type="match status" value="1"/>
</dbReference>
<name>A0A7Y8C1R2_9PSED</name>
<sequence>MNASVMPDAPLPPAREPIDPWERFLHARTSDAFGEAWLTLLCEKFPSVRLGAVLVEGVDGQTFVPLAVWPKVHEDMARMGAAVQAALKDRRIVVQPVEDLPQCIHVAVPVSVHERIGAVVVLETASDVNPHALLREVHWSSAWLSNLLGKREHDNAVHSSERLMGILETLATTLRHRQFQQALFDLGNQLRQRFDCSRVAVGLVRDAQVKLVALSETATFEKSSPLIQAYLQAMGESCDLAVPVCLTAQPTESDSPRYQAHEALRQRVGAEALLSVPISHQAQTVGVLVFERVGEVAFNESERRWLETFASLLAPVIVQRRDAERNSLQRLGDESAAVGKALLGPRYLLWKCLGILLLIATAVLLWMPVDYRVSAKTVAEGEIQQVAAAPFEGFLAAAHVRAGDVVKQDQVLAELDDHDLLVERAKWASERDQYDNKLREALANHDLSAIQVIGAQLREAQAQLDLLNDKLARTHILAPYPGVIVSGDLSQQVGTPVEAGKKLFEIAPLGSYRIILQVDERDIGQVSTGLAGELLMNGLNGNKIPFSVAKVMPVATALDGKNFYRVEARLPDHSALLLPGMEGVGKIDIGSRKLGWVLFHNSYAWLRMTLWSWGL</sequence>
<dbReference type="Proteomes" id="UP000539985">
    <property type="component" value="Unassembled WGS sequence"/>
</dbReference>
<dbReference type="InterPro" id="IPR050465">
    <property type="entry name" value="UPF0194_transport"/>
</dbReference>
<dbReference type="InterPro" id="IPR003018">
    <property type="entry name" value="GAF"/>
</dbReference>
<dbReference type="PANTHER" id="PTHR32347:SF23">
    <property type="entry name" value="BLL5650 PROTEIN"/>
    <property type="match status" value="1"/>
</dbReference>
<evidence type="ECO:0000256" key="2">
    <source>
        <dbReference type="ARBA" id="ARBA00023054"/>
    </source>
</evidence>
<dbReference type="SMART" id="SM00065">
    <property type="entry name" value="GAF"/>
    <property type="match status" value="1"/>
</dbReference>
<feature type="transmembrane region" description="Helical" evidence="4">
    <location>
        <begin position="347"/>
        <end position="367"/>
    </location>
</feature>
<dbReference type="GO" id="GO:0030313">
    <property type="term" value="C:cell envelope"/>
    <property type="evidence" value="ECO:0007669"/>
    <property type="project" value="UniProtKB-SubCell"/>
</dbReference>
<keyword evidence="4" id="KW-0812">Transmembrane</keyword>
<evidence type="ECO:0000259" key="5">
    <source>
        <dbReference type="SMART" id="SM00065"/>
    </source>
</evidence>
<keyword evidence="4" id="KW-1133">Transmembrane helix</keyword>
<evidence type="ECO:0000313" key="6">
    <source>
        <dbReference type="EMBL" id="NWB95809.1"/>
    </source>
</evidence>